<dbReference type="PANTHER" id="PTHR21248">
    <property type="entry name" value="CARDIOLIPIN SYNTHASE"/>
    <property type="match status" value="1"/>
</dbReference>
<dbReference type="GO" id="GO:0005576">
    <property type="term" value="C:extracellular region"/>
    <property type="evidence" value="ECO:0007669"/>
    <property type="project" value="UniProtKB-SubCell"/>
</dbReference>
<dbReference type="CDD" id="cd09113">
    <property type="entry name" value="PLDc_ymdC_like_2"/>
    <property type="match status" value="1"/>
</dbReference>
<dbReference type="RefSeq" id="WP_148379241.1">
    <property type="nucleotide sequence ID" value="NZ_VSIY01000014.1"/>
</dbReference>
<dbReference type="PROSITE" id="PS50035">
    <property type="entry name" value="PLD"/>
    <property type="match status" value="2"/>
</dbReference>
<accession>A0A5D0RF99</accession>
<keyword evidence="8" id="KW-1185">Reference proteome</keyword>
<sequence>MIVSILKLLGAVTVAATVLIVAARFFFPLPSLADRTVSRALPPSQDTTLGRALLERMEAHPGLSGVMPLKSGLDAFASRYLLADRAEESIDARYYIWQNDASGILLLDALRRAAERGVRVRLLLDDNGIAGLDPLLAAFDALDNAEVRLFNPFTFRHPKFASYLFDFPRLNRRMHNKSFSVDGAVTIVGGRNIGDIYFERGNEAHYFDLDVLAVGKAAHEVADDFDAYWASASSYPIALFVPPPEDGLALLDRALERALAQPDAPAYRDAIATSRFVRALTDRTLEPEWVEAVLVSDDPAKGLGRLKNRNGLMINQLAGILDTAERSIDLISAYFVPGDRLIGYLTEAAGNGVRVRAMTNSMEATDVMLVHAGYAGTRAPLLSAGIELFELKSGGEERTRLDDFGILGSSTTSLHAKTLIVDRERIFIGSFNFDPRSAFLNCEMGFLIESPALSELMSGQIDSNAGVGAYAVELDAQDRLQWIETDPDGTRTRHTTEPRTTAPARFLVRVVGWLPIKWML</sequence>
<evidence type="ECO:0000259" key="6">
    <source>
        <dbReference type="PROSITE" id="PS50035"/>
    </source>
</evidence>
<dbReference type="AlphaFoldDB" id="A0A5D0RF99"/>
<dbReference type="Pfam" id="PF13091">
    <property type="entry name" value="PLDc_2"/>
    <property type="match status" value="2"/>
</dbReference>
<name>A0A5D0RF99_9RHOB</name>
<proteinExistence type="predicted"/>
<dbReference type="SMART" id="SM00155">
    <property type="entry name" value="PLDc"/>
    <property type="match status" value="2"/>
</dbReference>
<evidence type="ECO:0000256" key="1">
    <source>
        <dbReference type="ARBA" id="ARBA00003145"/>
    </source>
</evidence>
<reference evidence="7 8" key="1">
    <citation type="submission" date="2019-08" db="EMBL/GenBank/DDBJ databases">
        <title>Identification of a novel species of the genus Boseongicola.</title>
        <authorList>
            <person name="Zhang X.-Q."/>
        </authorList>
    </citation>
    <scope>NUCLEOTIDE SEQUENCE [LARGE SCALE GENOMIC DNA]</scope>
    <source>
        <strain evidence="7 8">HY14</strain>
    </source>
</reference>
<dbReference type="EMBL" id="VSIY01000014">
    <property type="protein sequence ID" value="TYB80023.1"/>
    <property type="molecule type" value="Genomic_DNA"/>
</dbReference>
<evidence type="ECO:0000256" key="2">
    <source>
        <dbReference type="ARBA" id="ARBA00004613"/>
    </source>
</evidence>
<feature type="domain" description="PLD phosphodiesterase" evidence="6">
    <location>
        <begin position="170"/>
        <end position="197"/>
    </location>
</feature>
<dbReference type="InterPro" id="IPR025202">
    <property type="entry name" value="PLD-like_dom"/>
</dbReference>
<dbReference type="CDD" id="cd09111">
    <property type="entry name" value="PLDc_ymdC_like_1"/>
    <property type="match status" value="1"/>
</dbReference>
<keyword evidence="4" id="KW-0964">Secreted</keyword>
<organism evidence="7 8">
    <name type="scientific">Maritimibacter fusiformis</name>
    <dbReference type="NCBI Taxonomy" id="2603819"/>
    <lineage>
        <taxon>Bacteria</taxon>
        <taxon>Pseudomonadati</taxon>
        <taxon>Pseudomonadota</taxon>
        <taxon>Alphaproteobacteria</taxon>
        <taxon>Rhodobacterales</taxon>
        <taxon>Roseobacteraceae</taxon>
        <taxon>Maritimibacter</taxon>
    </lineage>
</organism>
<evidence type="ECO:0000256" key="3">
    <source>
        <dbReference type="ARBA" id="ARBA00018392"/>
    </source>
</evidence>
<dbReference type="PANTHER" id="PTHR21248:SF12">
    <property type="entry name" value="CARDIOLIPIN SYNTHASE C"/>
    <property type="match status" value="1"/>
</dbReference>
<dbReference type="GO" id="GO:0030572">
    <property type="term" value="F:phosphatidyltransferase activity"/>
    <property type="evidence" value="ECO:0007669"/>
    <property type="project" value="UniProtKB-ARBA"/>
</dbReference>
<dbReference type="InterPro" id="IPR001736">
    <property type="entry name" value="PLipase_D/transphosphatidylase"/>
</dbReference>
<evidence type="ECO:0000313" key="8">
    <source>
        <dbReference type="Proteomes" id="UP000322080"/>
    </source>
</evidence>
<evidence type="ECO:0000256" key="5">
    <source>
        <dbReference type="ARBA" id="ARBA00029594"/>
    </source>
</evidence>
<evidence type="ECO:0000313" key="7">
    <source>
        <dbReference type="EMBL" id="TYB80023.1"/>
    </source>
</evidence>
<dbReference type="SUPFAM" id="SSF56024">
    <property type="entry name" value="Phospholipase D/nuclease"/>
    <property type="match status" value="2"/>
</dbReference>
<comment type="function">
    <text evidence="1">Could be a virulence factor.</text>
</comment>
<evidence type="ECO:0000256" key="4">
    <source>
        <dbReference type="ARBA" id="ARBA00022525"/>
    </source>
</evidence>
<dbReference type="Proteomes" id="UP000322080">
    <property type="component" value="Unassembled WGS sequence"/>
</dbReference>
<dbReference type="Gene3D" id="3.30.870.10">
    <property type="entry name" value="Endonuclease Chain A"/>
    <property type="match status" value="2"/>
</dbReference>
<gene>
    <name evidence="7" type="ORF">FVF75_14400</name>
</gene>
<dbReference type="GO" id="GO:0032049">
    <property type="term" value="P:cardiolipin biosynthetic process"/>
    <property type="evidence" value="ECO:0007669"/>
    <property type="project" value="UniProtKB-ARBA"/>
</dbReference>
<feature type="domain" description="PLD phosphodiesterase" evidence="6">
    <location>
        <begin position="410"/>
        <end position="437"/>
    </location>
</feature>
<comment type="caution">
    <text evidence="7">The sequence shown here is derived from an EMBL/GenBank/DDBJ whole genome shotgun (WGS) entry which is preliminary data.</text>
</comment>
<comment type="subcellular location">
    <subcellularLocation>
        <location evidence="2">Secreted</location>
    </subcellularLocation>
</comment>
<protein>
    <recommendedName>
        <fullName evidence="3">Phospholipase D</fullName>
    </recommendedName>
    <alternativeName>
        <fullName evidence="5">Choline phosphatase</fullName>
    </alternativeName>
</protein>